<name>A0ACA9Y8A3_9ASCO</name>
<proteinExistence type="predicted"/>
<protein>
    <submittedName>
        <fullName evidence="1">Glutamate decarboxylase</fullName>
    </submittedName>
</protein>
<reference evidence="1" key="1">
    <citation type="submission" date="2022-06" db="EMBL/GenBank/DDBJ databases">
        <authorList>
            <person name="Legras J.-L."/>
            <person name="Devillers H."/>
            <person name="Grondin C."/>
        </authorList>
    </citation>
    <scope>NUCLEOTIDE SEQUENCE</scope>
    <source>
        <strain evidence="1">CLIB 1444</strain>
    </source>
</reference>
<comment type="caution">
    <text evidence="1">The sequence shown here is derived from an EMBL/GenBank/DDBJ whole genome shotgun (WGS) entry which is preliminary data.</text>
</comment>
<organism evidence="1 2">
    <name type="scientific">[Candida] jaroonii</name>
    <dbReference type="NCBI Taxonomy" id="467808"/>
    <lineage>
        <taxon>Eukaryota</taxon>
        <taxon>Fungi</taxon>
        <taxon>Dikarya</taxon>
        <taxon>Ascomycota</taxon>
        <taxon>Saccharomycotina</taxon>
        <taxon>Pichiomycetes</taxon>
        <taxon>Debaryomycetaceae</taxon>
        <taxon>Yamadazyma</taxon>
    </lineage>
</organism>
<sequence length="556" mass="62741">MLSNHIDSEELTRAIVSKIHKTPISHNDVNISQYDSESLIPYYDIPKNSTDGKLISKYLKEELSLDGNPILNLASFVNTHIDNVALDLVSDNLVKNLADNDEYPTLIEYQERCITMLGNLWHAPKKYNNLKKRQLPTSLGCPTTGSSEAIMLAGLAMKRNWSSKRKAQGKSCDNPNILMATCAQVALEKFANYFEVENRLIEITSESGHLIDLTKIKENIDENTIGIFVIMGSTFTGSFEPVEKINHLLDDIEKETGHDIKIHVDGASGGFVAPFLYPNLKWDFRNDRVVSINTSGHKFGLTTAGLGWVIWRSIEYLPESLRFKLDYLGGVEETFSLNFSRPGFPVIHQYYNLLTFGIDGYTKIFENCHRNARILSKFLVESSYFDVLSVIHEPAKSGTYSGTGKPSYNEKFEPGLPVVSFKFSESFIKDYPEIPQSILSLLLRNKGFIVPNYHLPPSENSTEILRVVVKQNLSLNLLEKLMQDIIKNTELLIESCKSVRDFVSLQKTGDLDHELVYDLLCSIASNGIEELKEIKSKILDEKKGKKDKKTSYRGAC</sequence>
<dbReference type="EMBL" id="CALSDN010000005">
    <property type="protein sequence ID" value="CAH6721251.1"/>
    <property type="molecule type" value="Genomic_DNA"/>
</dbReference>
<gene>
    <name evidence="1" type="ORF">CLIB1444_05S06942</name>
</gene>
<dbReference type="Proteomes" id="UP001152531">
    <property type="component" value="Unassembled WGS sequence"/>
</dbReference>
<evidence type="ECO:0000313" key="2">
    <source>
        <dbReference type="Proteomes" id="UP001152531"/>
    </source>
</evidence>
<accession>A0ACA9Y8A3</accession>
<evidence type="ECO:0000313" key="1">
    <source>
        <dbReference type="EMBL" id="CAH6721251.1"/>
    </source>
</evidence>
<keyword evidence="2" id="KW-1185">Reference proteome</keyword>